<gene>
    <name evidence="7" type="ORF">HNR73_003531</name>
</gene>
<name>A0A841FQX0_9ACTN</name>
<reference evidence="7 8" key="1">
    <citation type="submission" date="2020-08" db="EMBL/GenBank/DDBJ databases">
        <title>Genomic Encyclopedia of Type Strains, Phase IV (KMG-IV): sequencing the most valuable type-strain genomes for metagenomic binning, comparative biology and taxonomic classification.</title>
        <authorList>
            <person name="Goeker M."/>
        </authorList>
    </citation>
    <scope>NUCLEOTIDE SEQUENCE [LARGE SCALE GENOMIC DNA]</scope>
    <source>
        <strain evidence="7 8">YIM 65646</strain>
    </source>
</reference>
<evidence type="ECO:0000313" key="7">
    <source>
        <dbReference type="EMBL" id="MBB6035667.1"/>
    </source>
</evidence>
<dbReference type="InterPro" id="IPR027417">
    <property type="entry name" value="P-loop_NTPase"/>
</dbReference>
<organism evidence="7 8">
    <name type="scientific">Phytomonospora endophytica</name>
    <dbReference type="NCBI Taxonomy" id="714109"/>
    <lineage>
        <taxon>Bacteria</taxon>
        <taxon>Bacillati</taxon>
        <taxon>Actinomycetota</taxon>
        <taxon>Actinomycetes</taxon>
        <taxon>Micromonosporales</taxon>
        <taxon>Micromonosporaceae</taxon>
        <taxon>Phytomonospora</taxon>
    </lineage>
</organism>
<dbReference type="PANTHER" id="PTHR42711:SF17">
    <property type="entry name" value="ABC TRANSPORTER ATP-BINDING PROTEIN"/>
    <property type="match status" value="1"/>
</dbReference>
<keyword evidence="8" id="KW-1185">Reference proteome</keyword>
<accession>A0A841FQX0</accession>
<dbReference type="SMART" id="SM00382">
    <property type="entry name" value="AAA"/>
    <property type="match status" value="1"/>
</dbReference>
<keyword evidence="3" id="KW-0547">Nucleotide-binding</keyword>
<dbReference type="Gene3D" id="3.40.50.300">
    <property type="entry name" value="P-loop containing nucleotide triphosphate hydrolases"/>
    <property type="match status" value="1"/>
</dbReference>
<dbReference type="InterPro" id="IPR003439">
    <property type="entry name" value="ABC_transporter-like_ATP-bd"/>
</dbReference>
<dbReference type="Pfam" id="PF00005">
    <property type="entry name" value="ABC_tran"/>
    <property type="match status" value="1"/>
</dbReference>
<comment type="subcellular location">
    <subcellularLocation>
        <location evidence="1">Cell membrane</location>
        <topology evidence="1">Peripheral membrane protein</topology>
    </subcellularLocation>
</comment>
<dbReference type="InterPro" id="IPR003593">
    <property type="entry name" value="AAA+_ATPase"/>
</dbReference>
<dbReference type="InterPro" id="IPR050763">
    <property type="entry name" value="ABC_transporter_ATP-binding"/>
</dbReference>
<dbReference type="GO" id="GO:0005524">
    <property type="term" value="F:ATP binding"/>
    <property type="evidence" value="ECO:0007669"/>
    <property type="project" value="UniProtKB-KW"/>
</dbReference>
<evidence type="ECO:0000256" key="1">
    <source>
        <dbReference type="ARBA" id="ARBA00004202"/>
    </source>
</evidence>
<evidence type="ECO:0000259" key="6">
    <source>
        <dbReference type="PROSITE" id="PS50893"/>
    </source>
</evidence>
<dbReference type="AlphaFoldDB" id="A0A841FQX0"/>
<dbReference type="PROSITE" id="PS00211">
    <property type="entry name" value="ABC_TRANSPORTER_1"/>
    <property type="match status" value="1"/>
</dbReference>
<feature type="domain" description="ABC transporter" evidence="6">
    <location>
        <begin position="14"/>
        <end position="234"/>
    </location>
</feature>
<keyword evidence="2" id="KW-0813">Transport</keyword>
<dbReference type="GO" id="GO:0016887">
    <property type="term" value="F:ATP hydrolysis activity"/>
    <property type="evidence" value="ECO:0007669"/>
    <property type="project" value="InterPro"/>
</dbReference>
<dbReference type="RefSeq" id="WP_184788538.1">
    <property type="nucleotide sequence ID" value="NZ_BONT01000076.1"/>
</dbReference>
<proteinExistence type="predicted"/>
<dbReference type="SUPFAM" id="SSF52540">
    <property type="entry name" value="P-loop containing nucleoside triphosphate hydrolases"/>
    <property type="match status" value="1"/>
</dbReference>
<dbReference type="GO" id="GO:0005886">
    <property type="term" value="C:plasma membrane"/>
    <property type="evidence" value="ECO:0007669"/>
    <property type="project" value="UniProtKB-SubCell"/>
</dbReference>
<dbReference type="PANTHER" id="PTHR42711">
    <property type="entry name" value="ABC TRANSPORTER ATP-BINDING PROTEIN"/>
    <property type="match status" value="1"/>
</dbReference>
<sequence length="302" mass="31554">MTQTAPTGTDGAAVRLTGLRKSFGDVQAVAGVDLHIAAGEVVALLGPNGAGKSTTVDMLLGLSTPDAGEVRIFGRAPRKAIGDGLVGAMLQDAALLDDATVAESVALVAALHRKPMPVADALAAAGVADLAARRCSKLSGGQKQRVRFAMALVADPDLLVLDEPTVAMDVETRRDFWQTMHKTRRTVLFATHYLDEAEQFADRVVLMREGRVIADGSVADIRAHVTGRRLTAVVDAPDAARLAALPGVTDVDVRGNTITLGCADSDLAVRALLADPTARDIEITAMSLEDAFLALTTEGATR</sequence>
<dbReference type="PROSITE" id="PS50893">
    <property type="entry name" value="ABC_TRANSPORTER_2"/>
    <property type="match status" value="1"/>
</dbReference>
<dbReference type="EMBL" id="JACHGT010000007">
    <property type="protein sequence ID" value="MBB6035667.1"/>
    <property type="molecule type" value="Genomic_DNA"/>
</dbReference>
<keyword evidence="4 7" id="KW-0067">ATP-binding</keyword>
<evidence type="ECO:0000256" key="3">
    <source>
        <dbReference type="ARBA" id="ARBA00022741"/>
    </source>
</evidence>
<keyword evidence="5" id="KW-0046">Antibiotic resistance</keyword>
<protein>
    <submittedName>
        <fullName evidence="7">ABC-2 type transport system ATP-binding protein</fullName>
    </submittedName>
</protein>
<evidence type="ECO:0000313" key="8">
    <source>
        <dbReference type="Proteomes" id="UP000548476"/>
    </source>
</evidence>
<dbReference type="InterPro" id="IPR017871">
    <property type="entry name" value="ABC_transporter-like_CS"/>
</dbReference>
<dbReference type="CDD" id="cd03230">
    <property type="entry name" value="ABC_DR_subfamily_A"/>
    <property type="match status" value="1"/>
</dbReference>
<dbReference type="Proteomes" id="UP000548476">
    <property type="component" value="Unassembled WGS sequence"/>
</dbReference>
<evidence type="ECO:0000256" key="5">
    <source>
        <dbReference type="ARBA" id="ARBA00023251"/>
    </source>
</evidence>
<evidence type="ECO:0000256" key="4">
    <source>
        <dbReference type="ARBA" id="ARBA00022840"/>
    </source>
</evidence>
<comment type="caution">
    <text evidence="7">The sequence shown here is derived from an EMBL/GenBank/DDBJ whole genome shotgun (WGS) entry which is preliminary data.</text>
</comment>
<evidence type="ECO:0000256" key="2">
    <source>
        <dbReference type="ARBA" id="ARBA00022448"/>
    </source>
</evidence>
<dbReference type="GO" id="GO:0046677">
    <property type="term" value="P:response to antibiotic"/>
    <property type="evidence" value="ECO:0007669"/>
    <property type="project" value="UniProtKB-KW"/>
</dbReference>